<evidence type="ECO:0000256" key="4">
    <source>
        <dbReference type="ARBA" id="ARBA00022517"/>
    </source>
</evidence>
<dbReference type="PANTHER" id="PTHR38099:SF1">
    <property type="entry name" value="LARGE RIBOSOMAL RNA SUBUNIT ACCUMULATION PROTEIN YCED"/>
    <property type="match status" value="1"/>
</dbReference>
<organism evidence="6">
    <name type="scientific">Neisseria leonii</name>
    <dbReference type="NCBI Taxonomy" id="2995413"/>
    <lineage>
        <taxon>Bacteria</taxon>
        <taxon>Pseudomonadati</taxon>
        <taxon>Pseudomonadota</taxon>
        <taxon>Betaproteobacteria</taxon>
        <taxon>Neisseriales</taxon>
        <taxon>Neisseriaceae</taxon>
        <taxon>Neisseria</taxon>
    </lineage>
</organism>
<dbReference type="Pfam" id="PF02620">
    <property type="entry name" value="YceD"/>
    <property type="match status" value="1"/>
</dbReference>
<reference evidence="7" key="2">
    <citation type="submission" date="2024-02" db="EMBL/GenBank/DDBJ databases">
        <title>Neisseria leonii sp. nov.</title>
        <authorList>
            <person name="Boutroux M."/>
            <person name="Favre-Rochex S."/>
            <person name="Gorgette O."/>
            <person name="Touak G."/>
            <person name="Muhle E."/>
            <person name="Chesneau O."/>
            <person name="Clermont D."/>
            <person name="Rahi P."/>
        </authorList>
    </citation>
    <scope>NUCLEOTIDE SEQUENCE</scope>
    <source>
        <strain evidence="7">51.81</strain>
    </source>
</reference>
<evidence type="ECO:0000256" key="2">
    <source>
        <dbReference type="ARBA" id="ARBA00010740"/>
    </source>
</evidence>
<keyword evidence="8" id="KW-1185">Reference proteome</keyword>
<gene>
    <name evidence="6" type="ORF">ORY91_001925</name>
    <name evidence="7" type="ORF">V9W64_03915</name>
</gene>
<evidence type="ECO:0000313" key="6">
    <source>
        <dbReference type="EMBL" id="MDD9328498.1"/>
    </source>
</evidence>
<dbReference type="PANTHER" id="PTHR38099">
    <property type="entry name" value="LARGE RIBOSOMAL RNA SUBUNIT ACCUMULATION PROTEIN YCED"/>
    <property type="match status" value="1"/>
</dbReference>
<dbReference type="Proteomes" id="UP001149607">
    <property type="component" value="Chromosome"/>
</dbReference>
<dbReference type="RefSeq" id="WP_274585568.1">
    <property type="nucleotide sequence ID" value="NZ_CP145811.1"/>
</dbReference>
<dbReference type="EMBL" id="CP146598">
    <property type="protein sequence ID" value="WWY03889.1"/>
    <property type="molecule type" value="Genomic_DNA"/>
</dbReference>
<evidence type="ECO:0000313" key="8">
    <source>
        <dbReference type="Proteomes" id="UP001149607"/>
    </source>
</evidence>
<name>A0A9X4IEV0_9NEIS</name>
<evidence type="ECO:0000256" key="1">
    <source>
        <dbReference type="ARBA" id="ARBA00002868"/>
    </source>
</evidence>
<comment type="function">
    <text evidence="1">Plays a role in synthesis, processing and/or stability of 23S rRNA.</text>
</comment>
<sequence length="167" mass="18657">MLDPNLIDPEAFAGQAQTLSGSFRLNELDGRLSSHEYLADQSAAAAFSLRGGKDRWQRPYADLSVQAELSLYCQRCLQPMPYLLDESVRIVWFADEEKLDEAMLADEELEGMVMPEVLDVRGLVEDQILMAMPLSPRHEDCGNEVLSQVNQDRPNPFAVLAGLKSNT</sequence>
<dbReference type="EMBL" id="JAPQFL010000006">
    <property type="protein sequence ID" value="MDD9328498.1"/>
    <property type="molecule type" value="Genomic_DNA"/>
</dbReference>
<dbReference type="AlphaFoldDB" id="A0A9X4IEV0"/>
<accession>A0A9X4IEV0</accession>
<evidence type="ECO:0000313" key="7">
    <source>
        <dbReference type="EMBL" id="WWY03889.1"/>
    </source>
</evidence>
<dbReference type="GO" id="GO:0042254">
    <property type="term" value="P:ribosome biogenesis"/>
    <property type="evidence" value="ECO:0007669"/>
    <property type="project" value="UniProtKB-KW"/>
</dbReference>
<evidence type="ECO:0000256" key="5">
    <source>
        <dbReference type="ARBA" id="ARBA00031841"/>
    </source>
</evidence>
<dbReference type="InterPro" id="IPR003772">
    <property type="entry name" value="YceD"/>
</dbReference>
<reference evidence="6" key="1">
    <citation type="submission" date="2022-10" db="EMBL/GenBank/DDBJ databases">
        <authorList>
            <person name="Boutroux M."/>
        </authorList>
    </citation>
    <scope>NUCLEOTIDE SEQUENCE</scope>
    <source>
        <strain evidence="6">51.81</strain>
    </source>
</reference>
<dbReference type="InterPro" id="IPR039255">
    <property type="entry name" value="YceD_bac"/>
</dbReference>
<proteinExistence type="inferred from homology"/>
<comment type="similarity">
    <text evidence="2">Belongs to the DUF177 domain family.</text>
</comment>
<keyword evidence="4" id="KW-0690">Ribosome biogenesis</keyword>
<protein>
    <recommendedName>
        <fullName evidence="3">Large ribosomal RNA subunit accumulation protein YceD</fullName>
    </recommendedName>
    <alternativeName>
        <fullName evidence="5">23S rRNA accumulation protein YceD</fullName>
    </alternativeName>
</protein>
<evidence type="ECO:0000256" key="3">
    <source>
        <dbReference type="ARBA" id="ARBA00015716"/>
    </source>
</evidence>